<sequence>MKKYWLLLFLLLTQFQAIGQIKFLSRFEIKGQAYDPPFETMRTASGLVSFRTLSTKSFSGERVFQFFVSDRNLNSKGIVELTLRLNFDMIGYDIDGDRLYVLLAKGSTSNANKYILEVDLQTNQGLEYPADNLLPLDLVEFLVQDKKAVFLGMADSRPVLQILDLVSKSLHTVQGIYSNNTQVMQIRKMPDLESLEVVVSRKGQYRNRELLILTFDLLGNLYREVKVDQFGDPGQEILDGLLLADQNYQQVMIGSYGLNSRGNYQGMFIMEINEFGEFDFKLYDLGDFPNFYNYLKERQKAKKDQQVLKDLEKGKIPAIRNTYTVRDVRETENAYLVYFDQVNIVTSRGGNRASTTGPFSEFRYDQSNRMAGPPPSMLNQASMGNMMPIYSQTEYQYISSHFIKVSKEGRVIWENSATYGDFATFYPEPFGEIALQGEDLYHVYAEDDQIVTSFFRNGEKKFDRLYFGIELPTENERIRRTDLESLRLVHWYDQYFLLSGMQSIRYQNEEGLEEVKEVFFLSKFVIDGDLYQPEEKGD</sequence>
<protein>
    <submittedName>
        <fullName evidence="1">Uncharacterized protein</fullName>
    </submittedName>
</protein>
<name>A0ABQ6PSW4_9BACT</name>
<dbReference type="RefSeq" id="WP_338225519.1">
    <property type="nucleotide sequence ID" value="NZ_BTPD01000012.1"/>
</dbReference>
<keyword evidence="2" id="KW-1185">Reference proteome</keyword>
<gene>
    <name evidence="1" type="ORF">Aconfl_34560</name>
</gene>
<evidence type="ECO:0000313" key="1">
    <source>
        <dbReference type="EMBL" id="GMQ30813.1"/>
    </source>
</evidence>
<accession>A0ABQ6PSW4</accession>
<proteinExistence type="predicted"/>
<reference evidence="1 2" key="1">
    <citation type="submission" date="2023-08" db="EMBL/GenBank/DDBJ databases">
        <title>Draft genome sequence of Algoriphagus confluentis.</title>
        <authorList>
            <person name="Takatani N."/>
            <person name="Hosokawa M."/>
            <person name="Sawabe T."/>
        </authorList>
    </citation>
    <scope>NUCLEOTIDE SEQUENCE [LARGE SCALE GENOMIC DNA]</scope>
    <source>
        <strain evidence="1 2">NBRC 111222</strain>
    </source>
</reference>
<comment type="caution">
    <text evidence="1">The sequence shown here is derived from an EMBL/GenBank/DDBJ whole genome shotgun (WGS) entry which is preliminary data.</text>
</comment>
<dbReference type="Proteomes" id="UP001338309">
    <property type="component" value="Unassembled WGS sequence"/>
</dbReference>
<organism evidence="1 2">
    <name type="scientific">Algoriphagus confluentis</name>
    <dbReference type="NCBI Taxonomy" id="1697556"/>
    <lineage>
        <taxon>Bacteria</taxon>
        <taxon>Pseudomonadati</taxon>
        <taxon>Bacteroidota</taxon>
        <taxon>Cytophagia</taxon>
        <taxon>Cytophagales</taxon>
        <taxon>Cyclobacteriaceae</taxon>
        <taxon>Algoriphagus</taxon>
    </lineage>
</organism>
<evidence type="ECO:0000313" key="2">
    <source>
        <dbReference type="Proteomes" id="UP001338309"/>
    </source>
</evidence>
<dbReference type="EMBL" id="BTPD01000012">
    <property type="protein sequence ID" value="GMQ30813.1"/>
    <property type="molecule type" value="Genomic_DNA"/>
</dbReference>